<dbReference type="AlphaFoldDB" id="A0A0F9G5D9"/>
<comment type="caution">
    <text evidence="1">The sequence shown here is derived from an EMBL/GenBank/DDBJ whole genome shotgun (WGS) entry which is preliminary data.</text>
</comment>
<reference evidence="1" key="1">
    <citation type="journal article" date="2015" name="Nature">
        <title>Complex archaea that bridge the gap between prokaryotes and eukaryotes.</title>
        <authorList>
            <person name="Spang A."/>
            <person name="Saw J.H."/>
            <person name="Jorgensen S.L."/>
            <person name="Zaremba-Niedzwiedzka K."/>
            <person name="Martijn J."/>
            <person name="Lind A.E."/>
            <person name="van Eijk R."/>
            <person name="Schleper C."/>
            <person name="Guy L."/>
            <person name="Ettema T.J."/>
        </authorList>
    </citation>
    <scope>NUCLEOTIDE SEQUENCE</scope>
</reference>
<protein>
    <submittedName>
        <fullName evidence="1">Uncharacterized protein</fullName>
    </submittedName>
</protein>
<evidence type="ECO:0000313" key="1">
    <source>
        <dbReference type="EMBL" id="KKL58482.1"/>
    </source>
</evidence>
<name>A0A0F9G5D9_9ZZZZ</name>
<dbReference type="EMBL" id="LAZR01029809">
    <property type="protein sequence ID" value="KKL58482.1"/>
    <property type="molecule type" value="Genomic_DNA"/>
</dbReference>
<accession>A0A0F9G5D9</accession>
<proteinExistence type="predicted"/>
<sequence length="210" mass="21391">MQTIDEMIAAGKGRSANTGAFSTGVVGGGAGTVLTIGEPELAIGVPAGIFIRPFYVASQVQGGAIATDADENEVLIAVDSLGYWNGNGTFTAVDPSNLRTDLDKGSACRVGAAVTGALTTTPGFAVIAAAAPVLDLELGRKVMQIDVATNVNNTDIGLNYVYQPKHPIFIVGPSTLLVYFGGTVAVVGGFIQAQWVEGSVDELPPIGLPA</sequence>
<organism evidence="1">
    <name type="scientific">marine sediment metagenome</name>
    <dbReference type="NCBI Taxonomy" id="412755"/>
    <lineage>
        <taxon>unclassified sequences</taxon>
        <taxon>metagenomes</taxon>
        <taxon>ecological metagenomes</taxon>
    </lineage>
</organism>
<gene>
    <name evidence="1" type="ORF">LCGC14_2224920</name>
</gene>